<reference evidence="3" key="2">
    <citation type="submission" date="2023-02" db="EMBL/GenBank/DDBJ databases">
        <authorList>
            <person name="Rayyan A."/>
            <person name="Meyer T."/>
            <person name="Kyndt J.A."/>
        </authorList>
    </citation>
    <scope>NUCLEOTIDE SEQUENCE</scope>
    <source>
        <strain evidence="3">DSM 9987</strain>
    </source>
</reference>
<reference evidence="3" key="1">
    <citation type="journal article" date="2023" name="Microbiol Resour">
        <title>Genome Sequences of Rhodoplanes serenus and Two Thermotolerant Strains, Rhodoplanes tepidamans and 'Rhodoplanes cryptolactis,' Further Refine the Genus.</title>
        <authorList>
            <person name="Rayyan A.A."/>
            <person name="Kyndt J.A."/>
        </authorList>
    </citation>
    <scope>NUCLEOTIDE SEQUENCE</scope>
    <source>
        <strain evidence="3">DSM 9987</strain>
    </source>
</reference>
<sequence length="177" mass="17866">MTNEPVRGTAKAGRLKALRMLSLAAVLVAAGGLGAAAQPVDPRLDRNRPAAAAKPPRAPAAQTPRAGPVPRLLRPPQLQGPRGPAGPSVRAHGLSGPGGDGPGARVGLPARPDLPAGTPGLRPAGRPGLAARPDAVRPNPLRPDLRPDLRPGGDPRLRDPRGERGPTAGLPTGPRPG</sequence>
<keyword evidence="4" id="KW-1185">Reference proteome</keyword>
<evidence type="ECO:0000256" key="1">
    <source>
        <dbReference type="SAM" id="MobiDB-lite"/>
    </source>
</evidence>
<keyword evidence="2" id="KW-0732">Signal</keyword>
<dbReference type="EMBL" id="JAQQLI010000071">
    <property type="protein sequence ID" value="MDC7789423.1"/>
    <property type="molecule type" value="Genomic_DNA"/>
</dbReference>
<feature type="compositionally biased region" description="Basic and acidic residues" evidence="1">
    <location>
        <begin position="143"/>
        <end position="164"/>
    </location>
</feature>
<comment type="caution">
    <text evidence="3">The sequence shown here is derived from an EMBL/GenBank/DDBJ whole genome shotgun (WGS) entry which is preliminary data.</text>
</comment>
<evidence type="ECO:0000313" key="4">
    <source>
        <dbReference type="Proteomes" id="UP001165652"/>
    </source>
</evidence>
<evidence type="ECO:0000256" key="2">
    <source>
        <dbReference type="SAM" id="SignalP"/>
    </source>
</evidence>
<organism evidence="3 4">
    <name type="scientific">Rhodoplanes tepidamans</name>
    <name type="common">Rhodoplanes cryptolactis</name>
    <dbReference type="NCBI Taxonomy" id="200616"/>
    <lineage>
        <taxon>Bacteria</taxon>
        <taxon>Pseudomonadati</taxon>
        <taxon>Pseudomonadota</taxon>
        <taxon>Alphaproteobacteria</taxon>
        <taxon>Hyphomicrobiales</taxon>
        <taxon>Nitrobacteraceae</taxon>
        <taxon>Rhodoplanes</taxon>
    </lineage>
</organism>
<evidence type="ECO:0008006" key="5">
    <source>
        <dbReference type="Google" id="ProtNLM"/>
    </source>
</evidence>
<evidence type="ECO:0000313" key="3">
    <source>
        <dbReference type="EMBL" id="MDC7789423.1"/>
    </source>
</evidence>
<accession>A0ABT5JJ74</accession>
<proteinExistence type="predicted"/>
<feature type="non-terminal residue" evidence="3">
    <location>
        <position position="177"/>
    </location>
</feature>
<gene>
    <name evidence="3" type="ORF">PQJ73_27395</name>
</gene>
<feature type="region of interest" description="Disordered" evidence="1">
    <location>
        <begin position="35"/>
        <end position="177"/>
    </location>
</feature>
<protein>
    <recommendedName>
        <fullName evidence="5">Translation initiation factor IF-2</fullName>
    </recommendedName>
</protein>
<feature type="signal peptide" evidence="2">
    <location>
        <begin position="1"/>
        <end position="35"/>
    </location>
</feature>
<feature type="compositionally biased region" description="Gly residues" evidence="1">
    <location>
        <begin position="95"/>
        <end position="104"/>
    </location>
</feature>
<name>A0ABT5JJ74_RHOTP</name>
<dbReference type="Proteomes" id="UP001165652">
    <property type="component" value="Unassembled WGS sequence"/>
</dbReference>
<feature type="compositionally biased region" description="Low complexity" evidence="1">
    <location>
        <begin position="49"/>
        <end position="87"/>
    </location>
</feature>
<feature type="chain" id="PRO_5045722113" description="Translation initiation factor IF-2" evidence="2">
    <location>
        <begin position="36"/>
        <end position="177"/>
    </location>
</feature>